<dbReference type="Proteomes" id="UP001293254">
    <property type="component" value="Unassembled WGS sequence"/>
</dbReference>
<accession>A0AAE1Y8X7</accession>
<dbReference type="EMBL" id="JACGWO010000006">
    <property type="protein sequence ID" value="KAK4425233.1"/>
    <property type="molecule type" value="Genomic_DNA"/>
</dbReference>
<keyword evidence="1" id="KW-0472">Membrane</keyword>
<keyword evidence="3" id="KW-1185">Reference proteome</keyword>
<reference evidence="2" key="1">
    <citation type="submission" date="2020-06" db="EMBL/GenBank/DDBJ databases">
        <authorList>
            <person name="Li T."/>
            <person name="Hu X."/>
            <person name="Zhang T."/>
            <person name="Song X."/>
            <person name="Zhang H."/>
            <person name="Dai N."/>
            <person name="Sheng W."/>
            <person name="Hou X."/>
            <person name="Wei L."/>
        </authorList>
    </citation>
    <scope>NUCLEOTIDE SEQUENCE</scope>
    <source>
        <strain evidence="2">3651</strain>
        <tissue evidence="2">Leaf</tissue>
    </source>
</reference>
<keyword evidence="1" id="KW-0812">Transmembrane</keyword>
<protein>
    <submittedName>
        <fullName evidence="2">Uncharacterized protein</fullName>
    </submittedName>
</protein>
<gene>
    <name evidence="2" type="ORF">Salat_1717200</name>
</gene>
<evidence type="ECO:0000313" key="3">
    <source>
        <dbReference type="Proteomes" id="UP001293254"/>
    </source>
</evidence>
<comment type="caution">
    <text evidence="2">The sequence shown here is derived from an EMBL/GenBank/DDBJ whole genome shotgun (WGS) entry which is preliminary data.</text>
</comment>
<organism evidence="2 3">
    <name type="scientific">Sesamum alatum</name>
    <dbReference type="NCBI Taxonomy" id="300844"/>
    <lineage>
        <taxon>Eukaryota</taxon>
        <taxon>Viridiplantae</taxon>
        <taxon>Streptophyta</taxon>
        <taxon>Embryophyta</taxon>
        <taxon>Tracheophyta</taxon>
        <taxon>Spermatophyta</taxon>
        <taxon>Magnoliopsida</taxon>
        <taxon>eudicotyledons</taxon>
        <taxon>Gunneridae</taxon>
        <taxon>Pentapetalae</taxon>
        <taxon>asterids</taxon>
        <taxon>lamiids</taxon>
        <taxon>Lamiales</taxon>
        <taxon>Pedaliaceae</taxon>
        <taxon>Sesamum</taxon>
    </lineage>
</organism>
<dbReference type="AlphaFoldDB" id="A0AAE1Y8X7"/>
<feature type="transmembrane region" description="Helical" evidence="1">
    <location>
        <begin position="12"/>
        <end position="34"/>
    </location>
</feature>
<proteinExistence type="predicted"/>
<dbReference type="InterPro" id="IPR045884">
    <property type="entry name" value="At5g59350-like"/>
</dbReference>
<dbReference type="PANTHER" id="PTHR34054">
    <property type="entry name" value="EXPRESSED PROTEIN"/>
    <property type="match status" value="1"/>
</dbReference>
<keyword evidence="1" id="KW-1133">Transmembrane helix</keyword>
<evidence type="ECO:0000256" key="1">
    <source>
        <dbReference type="SAM" id="Phobius"/>
    </source>
</evidence>
<reference evidence="2" key="2">
    <citation type="journal article" date="2024" name="Plant">
        <title>Genomic evolution and insights into agronomic trait innovations of Sesamum species.</title>
        <authorList>
            <person name="Miao H."/>
            <person name="Wang L."/>
            <person name="Qu L."/>
            <person name="Liu H."/>
            <person name="Sun Y."/>
            <person name="Le M."/>
            <person name="Wang Q."/>
            <person name="Wei S."/>
            <person name="Zheng Y."/>
            <person name="Lin W."/>
            <person name="Duan Y."/>
            <person name="Cao H."/>
            <person name="Xiong S."/>
            <person name="Wang X."/>
            <person name="Wei L."/>
            <person name="Li C."/>
            <person name="Ma Q."/>
            <person name="Ju M."/>
            <person name="Zhao R."/>
            <person name="Li G."/>
            <person name="Mu C."/>
            <person name="Tian Q."/>
            <person name="Mei H."/>
            <person name="Zhang T."/>
            <person name="Gao T."/>
            <person name="Zhang H."/>
        </authorList>
    </citation>
    <scope>NUCLEOTIDE SEQUENCE</scope>
    <source>
        <strain evidence="2">3651</strain>
    </source>
</reference>
<dbReference type="PANTHER" id="PTHR34054:SF2">
    <property type="entry name" value="EXPRESSED PROTEIN"/>
    <property type="match status" value="1"/>
</dbReference>
<evidence type="ECO:0000313" key="2">
    <source>
        <dbReference type="EMBL" id="KAK4425233.1"/>
    </source>
</evidence>
<name>A0AAE1Y8X7_9LAMI</name>
<dbReference type="PROSITE" id="PS51257">
    <property type="entry name" value="PROKAR_LIPOPROTEIN"/>
    <property type="match status" value="1"/>
</dbReference>
<sequence length="295" mass="34001">MQMKSLSGVGVGLSLVFGCLFLALVAELYYLLWWKKKRVLTNKRFNHHDDENGTQIPPQTPHFCYIFCCCRNPNSPTPQELCSSPTLVHHPQPNKNLWPKPFSEDQDSIFPDLPRFLFTITEETMEDLESEDISRRNLNDLLQVLETPFLTPLASPAASSHDHYFTPPLTPSFHHKSSFDSEELKRVMMMMRASSSPPPRLKFLRDAEEKLMMMRSSSSPPPKMKFLRDAEEKLMMMRSQTRIIMQENGNMNCNLEKLECSPQVLPLVSSPQEQHCKNKNSIVNLQIKESLYNPS</sequence>